<keyword evidence="1" id="KW-0472">Membrane</keyword>
<sequence>MIICFTLSCDKCKNKGDSKQNSFEELDSLLENNSCSRSCTVPGIHMNRTSDLYKFYGFLYNNVYFIEEYNAEECAYLIAWIEKKKNDYTKKESTKNDMDLWNKNINIIYQELCKLSNCFFGNCCKWGDAISACKYSLSAEKLLTFRSPISYIFYVCFTLLITIIFMLFNISKIKRFFCNERNKVVKRKNTHGNKSIRYNKDFKSGLERKRINIIYQSKNSK</sequence>
<keyword evidence="3" id="KW-1185">Reference proteome</keyword>
<organism evidence="2 3">
    <name type="scientific">Plasmodium gonderi</name>
    <dbReference type="NCBI Taxonomy" id="77519"/>
    <lineage>
        <taxon>Eukaryota</taxon>
        <taxon>Sar</taxon>
        <taxon>Alveolata</taxon>
        <taxon>Apicomplexa</taxon>
        <taxon>Aconoidasida</taxon>
        <taxon>Haemosporida</taxon>
        <taxon>Plasmodiidae</taxon>
        <taxon>Plasmodium</taxon>
        <taxon>Plasmodium (Plasmodium)</taxon>
    </lineage>
</organism>
<evidence type="ECO:0000313" key="3">
    <source>
        <dbReference type="Proteomes" id="UP000195521"/>
    </source>
</evidence>
<keyword evidence="1" id="KW-0812">Transmembrane</keyword>
<dbReference type="RefSeq" id="XP_028546834.1">
    <property type="nucleotide sequence ID" value="XM_028691033.1"/>
</dbReference>
<dbReference type="GeneID" id="39745053"/>
<evidence type="ECO:0000313" key="2">
    <source>
        <dbReference type="EMBL" id="GAW84245.1"/>
    </source>
</evidence>
<dbReference type="EMBL" id="BDQF01000198">
    <property type="protein sequence ID" value="GAW84245.1"/>
    <property type="molecule type" value="Genomic_DNA"/>
</dbReference>
<name>A0A1Y1JS04_PLAGO</name>
<comment type="caution">
    <text evidence="2">The sequence shown here is derived from an EMBL/GenBank/DDBJ whole genome shotgun (WGS) entry which is preliminary data.</text>
</comment>
<protein>
    <submittedName>
        <fullName evidence="2">Variable surface protein</fullName>
    </submittedName>
</protein>
<dbReference type="AlphaFoldDB" id="A0A1Y1JS04"/>
<evidence type="ECO:0000256" key="1">
    <source>
        <dbReference type="SAM" id="Phobius"/>
    </source>
</evidence>
<keyword evidence="1" id="KW-1133">Transmembrane helix</keyword>
<feature type="transmembrane region" description="Helical" evidence="1">
    <location>
        <begin position="151"/>
        <end position="171"/>
    </location>
</feature>
<gene>
    <name evidence="2" type="ORF">PGO_001910</name>
</gene>
<reference evidence="3" key="1">
    <citation type="submission" date="2017-04" db="EMBL/GenBank/DDBJ databases">
        <title>Plasmodium gonderi genome.</title>
        <authorList>
            <person name="Arisue N."/>
            <person name="Honma H."/>
            <person name="Kawai S."/>
            <person name="Tougan T."/>
            <person name="Tanabe K."/>
            <person name="Horii T."/>
        </authorList>
    </citation>
    <scope>NUCLEOTIDE SEQUENCE [LARGE SCALE GENOMIC DNA]</scope>
    <source>
        <strain evidence="3">ATCC 30045</strain>
    </source>
</reference>
<accession>A0A1Y1JS04</accession>
<proteinExistence type="predicted"/>
<dbReference type="Proteomes" id="UP000195521">
    <property type="component" value="Unassembled WGS sequence"/>
</dbReference>